<organism evidence="2 3">
    <name type="scientific">Paenibacillus apis</name>
    <dbReference type="NCBI Taxonomy" id="1792174"/>
    <lineage>
        <taxon>Bacteria</taxon>
        <taxon>Bacillati</taxon>
        <taxon>Bacillota</taxon>
        <taxon>Bacilli</taxon>
        <taxon>Bacillales</taxon>
        <taxon>Paenibacillaceae</taxon>
        <taxon>Paenibacillus</taxon>
    </lineage>
</organism>
<dbReference type="InterPro" id="IPR016181">
    <property type="entry name" value="Acyl_CoA_acyltransferase"/>
</dbReference>
<dbReference type="AlphaFoldDB" id="A0A919Y3S5"/>
<evidence type="ECO:0000313" key="3">
    <source>
        <dbReference type="Proteomes" id="UP000678895"/>
    </source>
</evidence>
<accession>A0A919Y3S5</accession>
<evidence type="ECO:0000313" key="2">
    <source>
        <dbReference type="EMBL" id="GIO41617.1"/>
    </source>
</evidence>
<dbReference type="RefSeq" id="WP_301625941.1">
    <property type="nucleotide sequence ID" value="NZ_BORS01000004.1"/>
</dbReference>
<dbReference type="InterPro" id="IPR000182">
    <property type="entry name" value="GNAT_dom"/>
</dbReference>
<dbReference type="EMBL" id="BORS01000004">
    <property type="protein sequence ID" value="GIO41617.1"/>
    <property type="molecule type" value="Genomic_DNA"/>
</dbReference>
<dbReference type="Gene3D" id="3.40.630.30">
    <property type="match status" value="1"/>
</dbReference>
<protein>
    <submittedName>
        <fullName evidence="2">N-acetyltransferase</fullName>
    </submittedName>
</protein>
<comment type="caution">
    <text evidence="2">The sequence shown here is derived from an EMBL/GenBank/DDBJ whole genome shotgun (WGS) entry which is preliminary data.</text>
</comment>
<dbReference type="PANTHER" id="PTHR43415">
    <property type="entry name" value="SPERMIDINE N(1)-ACETYLTRANSFERASE"/>
    <property type="match status" value="1"/>
</dbReference>
<dbReference type="CDD" id="cd04301">
    <property type="entry name" value="NAT_SF"/>
    <property type="match status" value="1"/>
</dbReference>
<gene>
    <name evidence="2" type="ORF">J41TS4_13750</name>
</gene>
<dbReference type="Pfam" id="PF00583">
    <property type="entry name" value="Acetyltransf_1"/>
    <property type="match status" value="1"/>
</dbReference>
<feature type="domain" description="N-acetyltransferase" evidence="1">
    <location>
        <begin position="10"/>
        <end position="158"/>
    </location>
</feature>
<dbReference type="PANTHER" id="PTHR43415:SF3">
    <property type="entry name" value="GNAT-FAMILY ACETYLTRANSFERASE"/>
    <property type="match status" value="1"/>
</dbReference>
<dbReference type="PROSITE" id="PS51186">
    <property type="entry name" value="GNAT"/>
    <property type="match status" value="1"/>
</dbReference>
<keyword evidence="3" id="KW-1185">Reference proteome</keyword>
<evidence type="ECO:0000259" key="1">
    <source>
        <dbReference type="PROSITE" id="PS51186"/>
    </source>
</evidence>
<dbReference type="Proteomes" id="UP000678895">
    <property type="component" value="Unassembled WGS sequence"/>
</dbReference>
<name>A0A919Y3S5_9BACL</name>
<dbReference type="SUPFAM" id="SSF55729">
    <property type="entry name" value="Acyl-CoA N-acyltransferases (Nat)"/>
    <property type="match status" value="1"/>
</dbReference>
<proteinExistence type="predicted"/>
<sequence>MNMQTQSAVLKIRQTEESDLTFVISTENDQENTPYIGQWTFEQHLNSLTNEDMRHLIIENYSGDKIGYVILTGLLDSNKALCIKRIAIQLKGKGYGKETLKLIIRWVFENTGTHRLWLDVKDFNSRARHTYESVGFVFEGTLRDSIFKGDRFESLSIMSILSHEYRSRN</sequence>
<reference evidence="2" key="1">
    <citation type="submission" date="2021-03" db="EMBL/GenBank/DDBJ databases">
        <title>Antimicrobial resistance genes in bacteria isolated from Japanese honey, and their potential for conferring macrolide and lincosamide resistance in the American foulbrood pathogen Paenibacillus larvae.</title>
        <authorList>
            <person name="Okamoto M."/>
            <person name="Kumagai M."/>
            <person name="Kanamori H."/>
            <person name="Takamatsu D."/>
        </authorList>
    </citation>
    <scope>NUCLEOTIDE SEQUENCE</scope>
    <source>
        <strain evidence="2">J41TS4</strain>
    </source>
</reference>
<dbReference type="GO" id="GO:0016747">
    <property type="term" value="F:acyltransferase activity, transferring groups other than amino-acyl groups"/>
    <property type="evidence" value="ECO:0007669"/>
    <property type="project" value="InterPro"/>
</dbReference>